<sequence length="156" mass="17293">MIPPPPGSFREPPLDSAGPRWEDGNPGARPGRPGPTEEATMRYLLLWHTDETELRERSPEWHEEIAAFLTRFEDELASTSELEWTEVLAPESQAVVVGPGPVARDRDPAVEGKPLGRVWAVRAETRDRVVELASELAGELDAWIEVRAALPGSQRP</sequence>
<keyword evidence="3" id="KW-1185">Reference proteome</keyword>
<gene>
    <name evidence="2" type="ORF">GCM10009768_28140</name>
</gene>
<evidence type="ECO:0000313" key="2">
    <source>
        <dbReference type="EMBL" id="GAA1797552.1"/>
    </source>
</evidence>
<dbReference type="Gene3D" id="3.30.70.1060">
    <property type="entry name" value="Dimeric alpha+beta barrel"/>
    <property type="match status" value="1"/>
</dbReference>
<organism evidence="2 3">
    <name type="scientific">Leucobacter iarius</name>
    <dbReference type="NCBI Taxonomy" id="333963"/>
    <lineage>
        <taxon>Bacteria</taxon>
        <taxon>Bacillati</taxon>
        <taxon>Actinomycetota</taxon>
        <taxon>Actinomycetes</taxon>
        <taxon>Micrococcales</taxon>
        <taxon>Microbacteriaceae</taxon>
        <taxon>Leucobacter</taxon>
    </lineage>
</organism>
<dbReference type="SUPFAM" id="SSF54909">
    <property type="entry name" value="Dimeric alpha+beta barrel"/>
    <property type="match status" value="1"/>
</dbReference>
<proteinExistence type="predicted"/>
<dbReference type="EMBL" id="BAAAOB010000004">
    <property type="protein sequence ID" value="GAA1797552.1"/>
    <property type="molecule type" value="Genomic_DNA"/>
</dbReference>
<protein>
    <recommendedName>
        <fullName evidence="4">YCII-related domain-containing protein</fullName>
    </recommendedName>
</protein>
<accession>A0ABP4Y0S2</accession>
<evidence type="ECO:0000313" key="3">
    <source>
        <dbReference type="Proteomes" id="UP001500851"/>
    </source>
</evidence>
<comment type="caution">
    <text evidence="2">The sequence shown here is derived from an EMBL/GenBank/DDBJ whole genome shotgun (WGS) entry which is preliminary data.</text>
</comment>
<reference evidence="3" key="1">
    <citation type="journal article" date="2019" name="Int. J. Syst. Evol. Microbiol.">
        <title>The Global Catalogue of Microorganisms (GCM) 10K type strain sequencing project: providing services to taxonomists for standard genome sequencing and annotation.</title>
        <authorList>
            <consortium name="The Broad Institute Genomics Platform"/>
            <consortium name="The Broad Institute Genome Sequencing Center for Infectious Disease"/>
            <person name="Wu L."/>
            <person name="Ma J."/>
        </authorList>
    </citation>
    <scope>NUCLEOTIDE SEQUENCE [LARGE SCALE GENOMIC DNA]</scope>
    <source>
        <strain evidence="3">JCM 14736</strain>
    </source>
</reference>
<evidence type="ECO:0000256" key="1">
    <source>
        <dbReference type="SAM" id="MobiDB-lite"/>
    </source>
</evidence>
<name>A0ABP4Y0S2_9MICO</name>
<feature type="region of interest" description="Disordered" evidence="1">
    <location>
        <begin position="1"/>
        <end position="37"/>
    </location>
</feature>
<evidence type="ECO:0008006" key="4">
    <source>
        <dbReference type="Google" id="ProtNLM"/>
    </source>
</evidence>
<dbReference type="Proteomes" id="UP001500851">
    <property type="component" value="Unassembled WGS sequence"/>
</dbReference>
<dbReference type="InterPro" id="IPR011008">
    <property type="entry name" value="Dimeric_a/b-barrel"/>
</dbReference>